<keyword evidence="2" id="KW-1185">Reference proteome</keyword>
<name>A0AAJ1WFC1_9BACI</name>
<dbReference type="AlphaFoldDB" id="A0AAJ1WFC1"/>
<protein>
    <recommendedName>
        <fullName evidence="3">Z-ring formation inhibitor MciZ</fullName>
    </recommendedName>
</protein>
<evidence type="ECO:0000313" key="1">
    <source>
        <dbReference type="EMBL" id="MDQ0213767.1"/>
    </source>
</evidence>
<evidence type="ECO:0000313" key="2">
    <source>
        <dbReference type="Proteomes" id="UP001237207"/>
    </source>
</evidence>
<dbReference type="Pfam" id="PF13072">
    <property type="entry name" value="MciZ"/>
    <property type="match status" value="1"/>
</dbReference>
<sequence>MKVYLKHDRVILTGNYQEIQYLLTKYRKQFTYVKDWIEANSPNC</sequence>
<dbReference type="EMBL" id="JAUSUC010000001">
    <property type="protein sequence ID" value="MDQ0213767.1"/>
    <property type="molecule type" value="Genomic_DNA"/>
</dbReference>
<gene>
    <name evidence="1" type="ORF">J2S13_000161</name>
</gene>
<accession>A0AAJ1WFC1</accession>
<dbReference type="InterPro" id="IPR025177">
    <property type="entry name" value="MciZ"/>
</dbReference>
<comment type="caution">
    <text evidence="1">The sequence shown here is derived from an EMBL/GenBank/DDBJ whole genome shotgun (WGS) entry which is preliminary data.</text>
</comment>
<evidence type="ECO:0008006" key="3">
    <source>
        <dbReference type="Google" id="ProtNLM"/>
    </source>
</evidence>
<dbReference type="RefSeq" id="WP_307255754.1">
    <property type="nucleotide sequence ID" value="NZ_JAUSUC010000001.1"/>
</dbReference>
<dbReference type="Proteomes" id="UP001237207">
    <property type="component" value="Unassembled WGS sequence"/>
</dbReference>
<reference evidence="1" key="1">
    <citation type="submission" date="2023-07" db="EMBL/GenBank/DDBJ databases">
        <title>Genomic Encyclopedia of Type Strains, Phase IV (KMG-IV): sequencing the most valuable type-strain genomes for metagenomic binning, comparative biology and taxonomic classification.</title>
        <authorList>
            <person name="Goeker M."/>
        </authorList>
    </citation>
    <scope>NUCLEOTIDE SEQUENCE</scope>
    <source>
        <strain evidence="1">DSM 23947</strain>
    </source>
</reference>
<proteinExistence type="predicted"/>
<organism evidence="1 2">
    <name type="scientific">Oikeobacillus pervagus</name>
    <dbReference type="NCBI Taxonomy" id="1325931"/>
    <lineage>
        <taxon>Bacteria</taxon>
        <taxon>Bacillati</taxon>
        <taxon>Bacillota</taxon>
        <taxon>Bacilli</taxon>
        <taxon>Bacillales</taxon>
        <taxon>Bacillaceae</taxon>
        <taxon>Oikeobacillus</taxon>
    </lineage>
</organism>